<keyword evidence="7" id="KW-1185">Reference proteome</keyword>
<evidence type="ECO:0000313" key="7">
    <source>
        <dbReference type="Proteomes" id="UP000249819"/>
    </source>
</evidence>
<evidence type="ECO:0000313" key="6">
    <source>
        <dbReference type="EMBL" id="RAJ87975.1"/>
    </source>
</evidence>
<keyword evidence="1" id="KW-1134">Transmembrane beta strand</keyword>
<name>A0A327WBT5_9BACT</name>
<dbReference type="Pfam" id="PF07715">
    <property type="entry name" value="Plug"/>
    <property type="match status" value="1"/>
</dbReference>
<evidence type="ECO:0000259" key="5">
    <source>
        <dbReference type="Pfam" id="PF07715"/>
    </source>
</evidence>
<dbReference type="AlphaFoldDB" id="A0A327WBT5"/>
<dbReference type="RefSeq" id="WP_111590636.1">
    <property type="nucleotide sequence ID" value="NZ_QLMA01000001.1"/>
</dbReference>
<comment type="similarity">
    <text evidence="1 2">Belongs to the TonB-dependent receptor family.</text>
</comment>
<dbReference type="InterPro" id="IPR023996">
    <property type="entry name" value="TonB-dep_OMP_SusC/RagA"/>
</dbReference>
<keyword evidence="3" id="KW-0732">Signal</keyword>
<evidence type="ECO:0000256" key="3">
    <source>
        <dbReference type="SAM" id="SignalP"/>
    </source>
</evidence>
<dbReference type="Pfam" id="PF00593">
    <property type="entry name" value="TonB_dep_Rec_b-barrel"/>
    <property type="match status" value="1"/>
</dbReference>
<dbReference type="InterPro" id="IPR037066">
    <property type="entry name" value="Plug_dom_sf"/>
</dbReference>
<sequence length="1041" mass="115603">MKKLLYHLLCCCFLLYMAIPAIAQKPATGPTINGTVTEGAQPLIGVSVFEKDFPTNGVATDEKGRYSLTLKGKAGILIFSYVGYLKREIPAAQANGKIVLQPDVKGMEDVVVIGYGTPKKPTVTGAVSSISGAQIRQSPSASLQNALAGRLPGLFTQQRGGQPGKDGAAFQIRGISSYNTTDNNSANNPLIIVDDIEFSYDQVSQLDPNEIESISILKDASTTAVYGIRGANGVMVITTRRGKSGKPQLTVRNETGFLKPTRPPKMNDGYTTLSLLREYETTNMRDPAVKYPTFFAGNNLDYYKDNSDPYMHPNVDWWSELMKKYSMQNRTNFDISGGSDFIKYFISLGYLTQGGIYKNYSANEGYNGNYFYNRYNFRSNIDIDPTKDLHVRVDLSGRFGTTNEPNDKAFGAGGTIFQYLWDGQLSAFGYPIYNENGTLGGTLSTGTKMNPVAILKYAGYQRSFENNFNVVTSATHKLDFITPGLSANVLVSLASDYNFARSLTRANNEILMYYYDAVAEAYKPVVNNLYRMGKLSSSGGYRGSARKLNLQGSLNYGRSFGGHNFSGLLLFNQNTNTSNAWNSTDNVVYAGIPANFRGITGRIGYNYKLKYLVDINAGYNGSDRFASSKKYGLFPALGLGWNISEENFFKDNIHFIDAFKIRGSYGLVGSDKIGAYKYLYEQIYAGGKGYNFGELPVGYNGTVEGDLGNDQVTWEKERKADIGVDIKMFDGKIGIVADYFDNYRYDILSTRGTVPQPVGVGLPPLNLGRVSNKGYEVEVEYNNRSHKVQYFVKGQISFAKNKILYRDEPMAKYPWMTQTGKSIGQAFGYKYVGMFKDVEDVFNSPKLITSVPMQNLFPGALKFADLNGDGIIDDNDKLAMGVNQPRYVSGLSFGFSYKGFDFSTLFQGSFDYVINIQRGSLAYSRPERQSVPFNLGRWTPWTTDVTYPALADGQGSPQSSTYWYRRGDYVRWKNVEVGYAIPPSLLKRKMVKNIRVYFNGYNLALVYNKLPVAIDPESAMSSSIGEYPQQRIYNVGLQVGL</sequence>
<keyword evidence="1" id="KW-0998">Cell outer membrane</keyword>
<accession>A0A327WBT5</accession>
<keyword evidence="1" id="KW-0813">Transport</keyword>
<comment type="subcellular location">
    <subcellularLocation>
        <location evidence="1">Cell outer membrane</location>
        <topology evidence="1">Multi-pass membrane protein</topology>
    </subcellularLocation>
</comment>
<dbReference type="InterPro" id="IPR000531">
    <property type="entry name" value="Beta-barrel_TonB"/>
</dbReference>
<dbReference type="InterPro" id="IPR012910">
    <property type="entry name" value="Plug_dom"/>
</dbReference>
<comment type="caution">
    <text evidence="6">The sequence shown here is derived from an EMBL/GenBank/DDBJ whole genome shotgun (WGS) entry which is preliminary data.</text>
</comment>
<dbReference type="SUPFAM" id="SSF49464">
    <property type="entry name" value="Carboxypeptidase regulatory domain-like"/>
    <property type="match status" value="1"/>
</dbReference>
<keyword evidence="1 2" id="KW-0472">Membrane</keyword>
<dbReference type="GO" id="GO:0009279">
    <property type="term" value="C:cell outer membrane"/>
    <property type="evidence" value="ECO:0007669"/>
    <property type="project" value="UniProtKB-SubCell"/>
</dbReference>
<gene>
    <name evidence="6" type="ORF">CLV59_101740</name>
</gene>
<dbReference type="FunFam" id="2.170.130.10:FF:000003">
    <property type="entry name" value="SusC/RagA family TonB-linked outer membrane protein"/>
    <property type="match status" value="1"/>
</dbReference>
<organism evidence="6 7">
    <name type="scientific">Chitinophaga dinghuensis</name>
    <dbReference type="NCBI Taxonomy" id="1539050"/>
    <lineage>
        <taxon>Bacteria</taxon>
        <taxon>Pseudomonadati</taxon>
        <taxon>Bacteroidota</taxon>
        <taxon>Chitinophagia</taxon>
        <taxon>Chitinophagales</taxon>
        <taxon>Chitinophagaceae</taxon>
        <taxon>Chitinophaga</taxon>
    </lineage>
</organism>
<evidence type="ECO:0000256" key="1">
    <source>
        <dbReference type="PROSITE-ProRule" id="PRU01360"/>
    </source>
</evidence>
<dbReference type="OrthoDB" id="9768177at2"/>
<reference evidence="6 7" key="1">
    <citation type="submission" date="2018-06" db="EMBL/GenBank/DDBJ databases">
        <title>Genomic Encyclopedia of Archaeal and Bacterial Type Strains, Phase II (KMG-II): from individual species to whole genera.</title>
        <authorList>
            <person name="Goeker M."/>
        </authorList>
    </citation>
    <scope>NUCLEOTIDE SEQUENCE [LARGE SCALE GENOMIC DNA]</scope>
    <source>
        <strain evidence="6 7">DSM 29821</strain>
    </source>
</reference>
<dbReference type="InterPro" id="IPR008969">
    <property type="entry name" value="CarboxyPept-like_regulatory"/>
</dbReference>
<evidence type="ECO:0000256" key="2">
    <source>
        <dbReference type="RuleBase" id="RU003357"/>
    </source>
</evidence>
<feature type="chain" id="PRO_5016445977" evidence="3">
    <location>
        <begin position="24"/>
        <end position="1041"/>
    </location>
</feature>
<feature type="signal peptide" evidence="3">
    <location>
        <begin position="1"/>
        <end position="23"/>
    </location>
</feature>
<dbReference type="SUPFAM" id="SSF56935">
    <property type="entry name" value="Porins"/>
    <property type="match status" value="1"/>
</dbReference>
<dbReference type="Gene3D" id="2.170.130.10">
    <property type="entry name" value="TonB-dependent receptor, plug domain"/>
    <property type="match status" value="1"/>
</dbReference>
<dbReference type="NCBIfam" id="TIGR04057">
    <property type="entry name" value="SusC_RagA_signa"/>
    <property type="match status" value="1"/>
</dbReference>
<dbReference type="EMBL" id="QLMA01000001">
    <property type="protein sequence ID" value="RAJ87975.1"/>
    <property type="molecule type" value="Genomic_DNA"/>
</dbReference>
<keyword evidence="1" id="KW-0812">Transmembrane</keyword>
<dbReference type="PROSITE" id="PS52016">
    <property type="entry name" value="TONB_DEPENDENT_REC_3"/>
    <property type="match status" value="1"/>
</dbReference>
<dbReference type="Pfam" id="PF13715">
    <property type="entry name" value="CarbopepD_reg_2"/>
    <property type="match status" value="1"/>
</dbReference>
<dbReference type="Proteomes" id="UP000249819">
    <property type="component" value="Unassembled WGS sequence"/>
</dbReference>
<feature type="domain" description="TonB-dependent receptor plug" evidence="5">
    <location>
        <begin position="122"/>
        <end position="234"/>
    </location>
</feature>
<feature type="domain" description="TonB-dependent receptor-like beta-barrel" evidence="4">
    <location>
        <begin position="427"/>
        <end position="1003"/>
    </location>
</feature>
<keyword evidence="2" id="KW-0798">TonB box</keyword>
<protein>
    <submittedName>
        <fullName evidence="6">TonB-linked SusC/RagA family outer membrane protein</fullName>
    </submittedName>
</protein>
<proteinExistence type="inferred from homology"/>
<dbReference type="InterPro" id="IPR023997">
    <property type="entry name" value="TonB-dep_OMP_SusC/RagA_CS"/>
</dbReference>
<evidence type="ECO:0000259" key="4">
    <source>
        <dbReference type="Pfam" id="PF00593"/>
    </source>
</evidence>
<dbReference type="NCBIfam" id="TIGR04056">
    <property type="entry name" value="OMP_RagA_SusC"/>
    <property type="match status" value="1"/>
</dbReference>
<dbReference type="InterPro" id="IPR039426">
    <property type="entry name" value="TonB-dep_rcpt-like"/>
</dbReference>